<dbReference type="EMBL" id="CCKJ01000179">
    <property type="protein sequence ID" value="CDT98310.1"/>
    <property type="molecule type" value="Genomic_DNA"/>
</dbReference>
<dbReference type="Proteomes" id="UP000041625">
    <property type="component" value="Unassembled WGS sequence"/>
</dbReference>
<dbReference type="AlphaFoldDB" id="A0AA86XEL9"/>
<sequence length="82" mass="9121">MLYQSTPNSDLLGIAGHWGRFSNNHSNGLGGESQFTSEVFYRYQLSQNLAITPSLQFIDNPLLSVPSENTDLIFGIRARVAF</sequence>
<dbReference type="Pfam" id="PF04966">
    <property type="entry name" value="OprB"/>
    <property type="match status" value="1"/>
</dbReference>
<dbReference type="GO" id="GO:0015288">
    <property type="term" value="F:porin activity"/>
    <property type="evidence" value="ECO:0007669"/>
    <property type="project" value="InterPro"/>
</dbReference>
<dbReference type="InterPro" id="IPR007049">
    <property type="entry name" value="Carb-sel_porin_OprB"/>
</dbReference>
<keyword evidence="4" id="KW-1185">Reference proteome</keyword>
<accession>A0AA86XEL9</accession>
<evidence type="ECO:0008006" key="5">
    <source>
        <dbReference type="Google" id="ProtNLM"/>
    </source>
</evidence>
<name>A0AA86XEL9_9VIBR</name>
<dbReference type="InterPro" id="IPR038673">
    <property type="entry name" value="OprB_sf"/>
</dbReference>
<dbReference type="Gene3D" id="2.40.160.180">
    <property type="entry name" value="Carbohydrate-selective porin OprB"/>
    <property type="match status" value="1"/>
</dbReference>
<evidence type="ECO:0000256" key="2">
    <source>
        <dbReference type="RuleBase" id="RU363072"/>
    </source>
</evidence>
<dbReference type="GO" id="GO:0008643">
    <property type="term" value="P:carbohydrate transport"/>
    <property type="evidence" value="ECO:0007669"/>
    <property type="project" value="InterPro"/>
</dbReference>
<evidence type="ECO:0000256" key="1">
    <source>
        <dbReference type="ARBA" id="ARBA00008769"/>
    </source>
</evidence>
<reference evidence="3 4" key="1">
    <citation type="submission" date="2014-06" db="EMBL/GenBank/DDBJ databases">
        <authorList>
            <person name="Le Roux F."/>
        </authorList>
    </citation>
    <scope>NUCLEOTIDE SEQUENCE [LARGE SCALE GENOMIC DNA]</scope>
    <source>
        <strain evidence="3 4">J2-31</strain>
    </source>
</reference>
<dbReference type="GO" id="GO:0016020">
    <property type="term" value="C:membrane"/>
    <property type="evidence" value="ECO:0007669"/>
    <property type="project" value="InterPro"/>
</dbReference>
<organism evidence="3 4">
    <name type="scientific">Vibrio coralliirubri</name>
    <dbReference type="NCBI Taxonomy" id="1516159"/>
    <lineage>
        <taxon>Bacteria</taxon>
        <taxon>Pseudomonadati</taxon>
        <taxon>Pseudomonadota</taxon>
        <taxon>Gammaproteobacteria</taxon>
        <taxon>Vibrionales</taxon>
        <taxon>Vibrionaceae</taxon>
        <taxon>Vibrio</taxon>
    </lineage>
</organism>
<gene>
    <name evidence="3" type="ORF">VCR31J2_30001</name>
</gene>
<protein>
    <recommendedName>
        <fullName evidence="5">Porin</fullName>
    </recommendedName>
</protein>
<comment type="caution">
    <text evidence="3">The sequence shown here is derived from an EMBL/GenBank/DDBJ whole genome shotgun (WGS) entry which is preliminary data.</text>
</comment>
<evidence type="ECO:0000313" key="3">
    <source>
        <dbReference type="EMBL" id="CDT98310.1"/>
    </source>
</evidence>
<proteinExistence type="inferred from homology"/>
<evidence type="ECO:0000313" key="4">
    <source>
        <dbReference type="Proteomes" id="UP000041625"/>
    </source>
</evidence>
<comment type="similarity">
    <text evidence="1 2">Belongs to the OprB family.</text>
</comment>